<dbReference type="KEGG" id="soe:110795604"/>
<dbReference type="Pfam" id="PF10551">
    <property type="entry name" value="MULE"/>
    <property type="match status" value="1"/>
</dbReference>
<dbReference type="RefSeq" id="XP_021856318.1">
    <property type="nucleotide sequence ID" value="XM_022000626.1"/>
</dbReference>
<dbReference type="InterPro" id="IPR018289">
    <property type="entry name" value="MULE_transposase_dom"/>
</dbReference>
<dbReference type="Proteomes" id="UP000813463">
    <property type="component" value="Chromosome 4"/>
</dbReference>
<evidence type="ECO:0000313" key="4">
    <source>
        <dbReference type="RefSeq" id="XP_021856318.1"/>
    </source>
</evidence>
<reference evidence="4" key="2">
    <citation type="submission" date="2025-08" db="UniProtKB">
        <authorList>
            <consortium name="RefSeq"/>
        </authorList>
    </citation>
    <scope>IDENTIFICATION</scope>
    <source>
        <tissue evidence="4">Leaf</tissue>
    </source>
</reference>
<gene>
    <name evidence="4" type="primary">LOC110795604</name>
</gene>
<evidence type="ECO:0000259" key="2">
    <source>
        <dbReference type="Pfam" id="PF10551"/>
    </source>
</evidence>
<feature type="domain" description="FAR1" evidence="1">
    <location>
        <begin position="59"/>
        <end position="147"/>
    </location>
</feature>
<dbReference type="InterPro" id="IPR004330">
    <property type="entry name" value="FAR1_DNA_bnd_dom"/>
</dbReference>
<dbReference type="GeneID" id="110795604"/>
<keyword evidence="3" id="KW-1185">Reference proteome</keyword>
<name>A0A9R0IVC8_SPIOL</name>
<feature type="domain" description="MULE transposase" evidence="2">
    <location>
        <begin position="271"/>
        <end position="346"/>
    </location>
</feature>
<dbReference type="AlphaFoldDB" id="A0A9R0IVC8"/>
<organism evidence="3 4">
    <name type="scientific">Spinacia oleracea</name>
    <name type="common">Spinach</name>
    <dbReference type="NCBI Taxonomy" id="3562"/>
    <lineage>
        <taxon>Eukaryota</taxon>
        <taxon>Viridiplantae</taxon>
        <taxon>Streptophyta</taxon>
        <taxon>Embryophyta</taxon>
        <taxon>Tracheophyta</taxon>
        <taxon>Spermatophyta</taxon>
        <taxon>Magnoliopsida</taxon>
        <taxon>eudicotyledons</taxon>
        <taxon>Gunneridae</taxon>
        <taxon>Pentapetalae</taxon>
        <taxon>Caryophyllales</taxon>
        <taxon>Chenopodiaceae</taxon>
        <taxon>Chenopodioideae</taxon>
        <taxon>Anserineae</taxon>
        <taxon>Spinacia</taxon>
    </lineage>
</organism>
<dbReference type="Pfam" id="PF03101">
    <property type="entry name" value="FAR1"/>
    <property type="match status" value="1"/>
</dbReference>
<evidence type="ECO:0000313" key="3">
    <source>
        <dbReference type="Proteomes" id="UP000813463"/>
    </source>
</evidence>
<reference evidence="3" key="1">
    <citation type="journal article" date="2021" name="Nat. Commun.">
        <title>Genomic analyses provide insights into spinach domestication and the genetic basis of agronomic traits.</title>
        <authorList>
            <person name="Cai X."/>
            <person name="Sun X."/>
            <person name="Xu C."/>
            <person name="Sun H."/>
            <person name="Wang X."/>
            <person name="Ge C."/>
            <person name="Zhang Z."/>
            <person name="Wang Q."/>
            <person name="Fei Z."/>
            <person name="Jiao C."/>
            <person name="Wang Q."/>
        </authorList>
    </citation>
    <scope>NUCLEOTIDE SEQUENCE [LARGE SCALE GENOMIC DNA]</scope>
    <source>
        <strain evidence="3">cv. Varoflay</strain>
    </source>
</reference>
<dbReference type="PANTHER" id="PTHR47718:SF17">
    <property type="entry name" value="PROTEIN FAR1-RELATED SEQUENCE 5-LIKE"/>
    <property type="match status" value="1"/>
</dbReference>
<sequence>MGQLKLKKHEDILNNALDYSEQNDVDDDPESYVVVGQDFEELVSLEGSVVKDDEEAYQLYNSHAFRNDFGTRKGKKEYRNGTKIVRQRFFVCAYEGFKKADGVVPKSYKKIDRRTGCKASVQFDVDKKTGVYVLSKHSRVHNHSMVPANKRYLIRSHRNISKEQLTFLTTFSYSGTKLADVLRAMRKEVGGEAHLGFTIPDAYDAVNAEKKKKLDGCDSNQLIRWFATRQANKHGFYNDFQLNEFNQLNNFFFWREGRMQSDYEAFGYLLIHDTTYRTNKYDMICGPFVAMNLHTQNIMFGVGFLLNEKACSFEWLLNSFLTSMGGKKPVTIMTDQYSAMEKAISRMPDYNCKAHSWIERLYGLKEK</sequence>
<evidence type="ECO:0000259" key="1">
    <source>
        <dbReference type="Pfam" id="PF03101"/>
    </source>
</evidence>
<protein>
    <submittedName>
        <fullName evidence="4">Protein FAR1-RELATED SEQUENCE 5-like</fullName>
    </submittedName>
</protein>
<accession>A0A9R0IVC8</accession>
<dbReference type="PANTHER" id="PTHR47718">
    <property type="entry name" value="OS01G0519700 PROTEIN"/>
    <property type="match status" value="1"/>
</dbReference>
<proteinExistence type="predicted"/>